<gene>
    <name evidence="1" type="ORF">GPUH_LOCUS24351</name>
</gene>
<dbReference type="AlphaFoldDB" id="A0A183ETR2"/>
<protein>
    <submittedName>
        <fullName evidence="3">Secreted protein</fullName>
    </submittedName>
</protein>
<reference evidence="1 2" key="2">
    <citation type="submission" date="2018-11" db="EMBL/GenBank/DDBJ databases">
        <authorList>
            <consortium name="Pathogen Informatics"/>
        </authorList>
    </citation>
    <scope>NUCLEOTIDE SEQUENCE [LARGE SCALE GENOMIC DNA]</scope>
</reference>
<organism evidence="3">
    <name type="scientific">Gongylonema pulchrum</name>
    <dbReference type="NCBI Taxonomy" id="637853"/>
    <lineage>
        <taxon>Eukaryota</taxon>
        <taxon>Metazoa</taxon>
        <taxon>Ecdysozoa</taxon>
        <taxon>Nematoda</taxon>
        <taxon>Chromadorea</taxon>
        <taxon>Rhabditida</taxon>
        <taxon>Spirurina</taxon>
        <taxon>Spiruromorpha</taxon>
        <taxon>Spiruroidea</taxon>
        <taxon>Gongylonematidae</taxon>
        <taxon>Gongylonema</taxon>
    </lineage>
</organism>
<evidence type="ECO:0000313" key="1">
    <source>
        <dbReference type="EMBL" id="VDN42723.1"/>
    </source>
</evidence>
<sequence>MSWPPAFPIFPQVMAVDLLAQCYHFLMYFCQAGCLSARLRQNPLRALREALTVVRHGLSFLSSREVQQPQLCEKVSPDSEWINGFGDQFYK</sequence>
<accession>A0A183ETR2</accession>
<reference evidence="3" key="1">
    <citation type="submission" date="2016-06" db="UniProtKB">
        <authorList>
            <consortium name="WormBaseParasite"/>
        </authorList>
    </citation>
    <scope>IDENTIFICATION</scope>
</reference>
<evidence type="ECO:0000313" key="3">
    <source>
        <dbReference type="WBParaSite" id="GPUH_0002438301-mRNA-1"/>
    </source>
</evidence>
<name>A0A183ETR2_9BILA</name>
<dbReference type="WBParaSite" id="GPUH_0002438301-mRNA-1">
    <property type="protein sequence ID" value="GPUH_0002438301-mRNA-1"/>
    <property type="gene ID" value="GPUH_0002438301"/>
</dbReference>
<dbReference type="OrthoDB" id="5866180at2759"/>
<proteinExistence type="predicted"/>
<keyword evidence="2" id="KW-1185">Reference proteome</keyword>
<evidence type="ECO:0000313" key="2">
    <source>
        <dbReference type="Proteomes" id="UP000271098"/>
    </source>
</evidence>
<dbReference type="EMBL" id="UYRT01100857">
    <property type="protein sequence ID" value="VDN42723.1"/>
    <property type="molecule type" value="Genomic_DNA"/>
</dbReference>
<dbReference type="Proteomes" id="UP000271098">
    <property type="component" value="Unassembled WGS sequence"/>
</dbReference>